<dbReference type="Pfam" id="PF03972">
    <property type="entry name" value="MmgE_PrpD_N"/>
    <property type="match status" value="1"/>
</dbReference>
<dbReference type="RefSeq" id="WP_052676802.1">
    <property type="nucleotide sequence ID" value="NZ_JYJA01000035.1"/>
</dbReference>
<proteinExistence type="inferred from homology"/>
<feature type="domain" description="MmgE/PrpD N-terminal" evidence="2">
    <location>
        <begin position="21"/>
        <end position="245"/>
    </location>
</feature>
<dbReference type="PATRIC" id="fig|69370.6.peg.2392"/>
<keyword evidence="4" id="KW-0456">Lyase</keyword>
<evidence type="ECO:0000256" key="1">
    <source>
        <dbReference type="ARBA" id="ARBA00006174"/>
    </source>
</evidence>
<dbReference type="Gene3D" id="3.30.1330.120">
    <property type="entry name" value="2-methylcitrate dehydratase PrpD"/>
    <property type="match status" value="1"/>
</dbReference>
<dbReference type="EMBL" id="JYJA01000035">
    <property type="protein sequence ID" value="KJL42338.1"/>
    <property type="molecule type" value="Genomic_DNA"/>
</dbReference>
<dbReference type="EC" id="4.2.1.79" evidence="4"/>
<organism evidence="4 5">
    <name type="scientific">Microbacterium trichothecenolyticum</name>
    <name type="common">Aureobacterium trichothecenolyticum</name>
    <dbReference type="NCBI Taxonomy" id="69370"/>
    <lineage>
        <taxon>Bacteria</taxon>
        <taxon>Bacillati</taxon>
        <taxon>Actinomycetota</taxon>
        <taxon>Actinomycetes</taxon>
        <taxon>Micrococcales</taxon>
        <taxon>Microbacteriaceae</taxon>
        <taxon>Microbacterium</taxon>
    </lineage>
</organism>
<reference evidence="4 5" key="1">
    <citation type="submission" date="2015-02" db="EMBL/GenBank/DDBJ databases">
        <title>Draft genome sequences of ten Microbacterium spp. with emphasis on heavy metal contaminated environments.</title>
        <authorList>
            <person name="Corretto E."/>
        </authorList>
    </citation>
    <scope>NUCLEOTIDE SEQUENCE [LARGE SCALE GENOMIC DNA]</scope>
    <source>
        <strain evidence="4 5">DSM 8608</strain>
    </source>
</reference>
<evidence type="ECO:0000313" key="4">
    <source>
        <dbReference type="EMBL" id="KJL42338.1"/>
    </source>
</evidence>
<feature type="domain" description="MmgE/PrpD C-terminal" evidence="3">
    <location>
        <begin position="268"/>
        <end position="433"/>
    </location>
</feature>
<keyword evidence="5" id="KW-1185">Reference proteome</keyword>
<dbReference type="AlphaFoldDB" id="A0A0M2HCC1"/>
<dbReference type="Pfam" id="PF19305">
    <property type="entry name" value="MmgE_PrpD_C"/>
    <property type="match status" value="1"/>
</dbReference>
<sequence>MSAPAGSPTITQQVIDRVRAIDHLDADTVAAAAHCILDTLGAAIGGSREPVVMRLRAASLNEGAVPVAGVWGTGERVSRSQAALINGTAAHALDFDDVSAAMEGHPSAPMLPALLAVAEGSAVTGAEVIRAFVVGFETEALIGRLMSPSHYARGFHTTATVGAFGAAAAGAQLLALPVDAWCHAFGLAGAQASGLKSMFGTMAKPLQVGVAAQNGVRAVTWAAAGVEADTDVLGSLQGFRDTQSEESGRPAAWDRTSLAVNDVLFKYHAACYLTHSAIEGVLALRGEGLEVDDVQSIRLIVPPGHLRVCNIEHPRTPLEGKFSLRFVAALALSSGDLSEAAFTEERLGDPALAETMDRVRVEPRSDEVRSAVVSVERCDGTWLTVEVDVNAPTPPDRLGERWTALVRKFRSLADPVVGATRAEAIVAAVEHLERAPSASPLLRALGMPAPADIRVPLSEKKDS</sequence>
<dbReference type="PANTHER" id="PTHR16943">
    <property type="entry name" value="2-METHYLCITRATE DEHYDRATASE-RELATED"/>
    <property type="match status" value="1"/>
</dbReference>
<accession>A0A0M2HCC1</accession>
<dbReference type="SUPFAM" id="SSF103378">
    <property type="entry name" value="2-methylcitrate dehydratase PrpD"/>
    <property type="match status" value="1"/>
</dbReference>
<comment type="similarity">
    <text evidence="1">Belongs to the PrpD family.</text>
</comment>
<dbReference type="PANTHER" id="PTHR16943:SF8">
    <property type="entry name" value="2-METHYLCITRATE DEHYDRATASE"/>
    <property type="match status" value="1"/>
</dbReference>
<dbReference type="InterPro" id="IPR005656">
    <property type="entry name" value="MmgE_PrpD"/>
</dbReference>
<evidence type="ECO:0000313" key="5">
    <source>
        <dbReference type="Proteomes" id="UP000034098"/>
    </source>
</evidence>
<dbReference type="InterPro" id="IPR042183">
    <property type="entry name" value="MmgE/PrpD_sf_1"/>
</dbReference>
<dbReference type="InterPro" id="IPR036148">
    <property type="entry name" value="MmgE/PrpD_sf"/>
</dbReference>
<evidence type="ECO:0000259" key="3">
    <source>
        <dbReference type="Pfam" id="PF19305"/>
    </source>
</evidence>
<dbReference type="InterPro" id="IPR045337">
    <property type="entry name" value="MmgE_PrpD_C"/>
</dbReference>
<dbReference type="InterPro" id="IPR042188">
    <property type="entry name" value="MmgE/PrpD_sf_2"/>
</dbReference>
<dbReference type="InterPro" id="IPR045336">
    <property type="entry name" value="MmgE_PrpD_N"/>
</dbReference>
<protein>
    <submittedName>
        <fullName evidence="4">2-methylcitrate dehydratase</fullName>
        <ecNumber evidence="4">4.2.1.79</ecNumber>
    </submittedName>
</protein>
<dbReference type="Gene3D" id="1.10.4100.10">
    <property type="entry name" value="2-methylcitrate dehydratase PrpD"/>
    <property type="match status" value="1"/>
</dbReference>
<comment type="caution">
    <text evidence="4">The sequence shown here is derived from an EMBL/GenBank/DDBJ whole genome shotgun (WGS) entry which is preliminary data.</text>
</comment>
<name>A0A0M2HCC1_MICTR</name>
<gene>
    <name evidence="4" type="primary">prpD_2</name>
    <name evidence="4" type="ORF">RS82_02354</name>
</gene>
<dbReference type="Proteomes" id="UP000034098">
    <property type="component" value="Unassembled WGS sequence"/>
</dbReference>
<evidence type="ECO:0000259" key="2">
    <source>
        <dbReference type="Pfam" id="PF03972"/>
    </source>
</evidence>
<dbReference type="GO" id="GO:0047547">
    <property type="term" value="F:2-methylcitrate dehydratase activity"/>
    <property type="evidence" value="ECO:0007669"/>
    <property type="project" value="UniProtKB-EC"/>
</dbReference>